<dbReference type="RefSeq" id="WP_204061437.1">
    <property type="nucleotide sequence ID" value="NZ_BAAAGP010000030.1"/>
</dbReference>
<organism evidence="1 2">
    <name type="scientific">Microbispora corallina</name>
    <dbReference type="NCBI Taxonomy" id="83302"/>
    <lineage>
        <taxon>Bacteria</taxon>
        <taxon>Bacillati</taxon>
        <taxon>Actinomycetota</taxon>
        <taxon>Actinomycetes</taxon>
        <taxon>Streptosporangiales</taxon>
        <taxon>Streptosporangiaceae</taxon>
        <taxon>Microbispora</taxon>
    </lineage>
</organism>
<comment type="caution">
    <text evidence="1">The sequence shown here is derived from an EMBL/GenBank/DDBJ whole genome shotgun (WGS) entry which is preliminary data.</text>
</comment>
<keyword evidence="2" id="KW-1185">Reference proteome</keyword>
<dbReference type="EMBL" id="BOOC01000059">
    <property type="protein sequence ID" value="GIH44441.1"/>
    <property type="molecule type" value="Genomic_DNA"/>
</dbReference>
<evidence type="ECO:0000313" key="2">
    <source>
        <dbReference type="Proteomes" id="UP000603904"/>
    </source>
</evidence>
<name>A0ABQ4GBH3_9ACTN</name>
<gene>
    <name evidence="1" type="ORF">Mco01_74410</name>
</gene>
<evidence type="ECO:0000313" key="1">
    <source>
        <dbReference type="EMBL" id="GIH44441.1"/>
    </source>
</evidence>
<proteinExistence type="predicted"/>
<evidence type="ECO:0008006" key="3">
    <source>
        <dbReference type="Google" id="ProtNLM"/>
    </source>
</evidence>
<protein>
    <recommendedName>
        <fullName evidence="3">Transposase</fullName>
    </recommendedName>
</protein>
<reference evidence="1 2" key="1">
    <citation type="submission" date="2021-01" db="EMBL/GenBank/DDBJ databases">
        <title>Whole genome shotgun sequence of Microbispora corallina NBRC 16416.</title>
        <authorList>
            <person name="Komaki H."/>
            <person name="Tamura T."/>
        </authorList>
    </citation>
    <scope>NUCLEOTIDE SEQUENCE [LARGE SCALE GENOMIC DNA]</scope>
    <source>
        <strain evidence="1 2">NBRC 16416</strain>
    </source>
</reference>
<sequence>MTANTTGRDRTARAVWVPKWSHTKELLALYGQLVAENATPARIRREMGLGERQIQRYAAAYRAQQE</sequence>
<accession>A0ABQ4GBH3</accession>
<dbReference type="Proteomes" id="UP000603904">
    <property type="component" value="Unassembled WGS sequence"/>
</dbReference>